<reference evidence="1 2" key="1">
    <citation type="submission" date="2016-11" db="EMBL/GenBank/DDBJ databases">
        <title>The macronuclear genome of Stentor coeruleus: a giant cell with tiny introns.</title>
        <authorList>
            <person name="Slabodnick M."/>
            <person name="Ruby J.G."/>
            <person name="Reiff S.B."/>
            <person name="Swart E.C."/>
            <person name="Gosai S."/>
            <person name="Prabakaran S."/>
            <person name="Witkowska E."/>
            <person name="Larue G.E."/>
            <person name="Fisher S."/>
            <person name="Freeman R.M."/>
            <person name="Gunawardena J."/>
            <person name="Chu W."/>
            <person name="Stover N.A."/>
            <person name="Gregory B.D."/>
            <person name="Nowacki M."/>
            <person name="Derisi J."/>
            <person name="Roy S.W."/>
            <person name="Marshall W.F."/>
            <person name="Sood P."/>
        </authorList>
    </citation>
    <scope>NUCLEOTIDE SEQUENCE [LARGE SCALE GENOMIC DNA]</scope>
    <source>
        <strain evidence="1">WM001</strain>
    </source>
</reference>
<sequence>MKNSLIQENKDIIQEICEIKALLKDPTQIGIMNKCLFNFRNLSNQWQDFVHSSEATCRITRERNSKTQSKIITYKKIIQKNNIKLKKINSQEKEINYKQEQITSQLSTFPKLWKKNLRKLKQKSMSWRVTPFASPQYDQEFSFMNTKREPLKDEENINYSVEFEKIMQEIEANRQETVYDPDKFSIEKSVGGWKSELESECENSSIHNVSEIKKAISILHKANLLKPESRKILTKITDIVKNPENSNNLVLFLQLLNINNSLIPSFADKPIDHDVKMEELLDATSYLSGVGLKMLESSLMEMSSEEICTRDYKEFHKKTMSLGKNSTKDMTEQLDKN</sequence>
<organism evidence="1 2">
    <name type="scientific">Stentor coeruleus</name>
    <dbReference type="NCBI Taxonomy" id="5963"/>
    <lineage>
        <taxon>Eukaryota</taxon>
        <taxon>Sar</taxon>
        <taxon>Alveolata</taxon>
        <taxon>Ciliophora</taxon>
        <taxon>Postciliodesmatophora</taxon>
        <taxon>Heterotrichea</taxon>
        <taxon>Heterotrichida</taxon>
        <taxon>Stentoridae</taxon>
        <taxon>Stentor</taxon>
    </lineage>
</organism>
<dbReference type="Proteomes" id="UP000187209">
    <property type="component" value="Unassembled WGS sequence"/>
</dbReference>
<comment type="caution">
    <text evidence="1">The sequence shown here is derived from an EMBL/GenBank/DDBJ whole genome shotgun (WGS) entry which is preliminary data.</text>
</comment>
<dbReference type="AlphaFoldDB" id="A0A1R2C222"/>
<dbReference type="EMBL" id="MPUH01000316">
    <property type="protein sequence ID" value="OMJ83082.1"/>
    <property type="molecule type" value="Genomic_DNA"/>
</dbReference>
<dbReference type="OrthoDB" id="297125at2759"/>
<evidence type="ECO:0000313" key="1">
    <source>
        <dbReference type="EMBL" id="OMJ83082.1"/>
    </source>
</evidence>
<proteinExistence type="predicted"/>
<protein>
    <submittedName>
        <fullName evidence="1">Uncharacterized protein</fullName>
    </submittedName>
</protein>
<gene>
    <name evidence="1" type="ORF">SteCoe_16063</name>
</gene>
<name>A0A1R2C222_9CILI</name>
<accession>A0A1R2C222</accession>
<keyword evidence="2" id="KW-1185">Reference proteome</keyword>
<evidence type="ECO:0000313" key="2">
    <source>
        <dbReference type="Proteomes" id="UP000187209"/>
    </source>
</evidence>